<evidence type="ECO:0000256" key="5">
    <source>
        <dbReference type="ARBA" id="ARBA00012019"/>
    </source>
</evidence>
<evidence type="ECO:0000256" key="6">
    <source>
        <dbReference type="ARBA" id="ARBA00016939"/>
    </source>
</evidence>
<keyword evidence="12" id="KW-0560">Oxidoreductase</keyword>
<feature type="region of interest" description="Disordered" evidence="16">
    <location>
        <begin position="1"/>
        <end position="24"/>
    </location>
</feature>
<dbReference type="GO" id="GO:0046872">
    <property type="term" value="F:metal ion binding"/>
    <property type="evidence" value="ECO:0007669"/>
    <property type="project" value="UniProtKB-KW"/>
</dbReference>
<reference evidence="19 20" key="1">
    <citation type="journal article" date="2023" name="Mol. Phylogenet. Evol.">
        <title>Genome-scale phylogeny and comparative genomics of the fungal order Sordariales.</title>
        <authorList>
            <person name="Hensen N."/>
            <person name="Bonometti L."/>
            <person name="Westerberg I."/>
            <person name="Brannstrom I.O."/>
            <person name="Guillou S."/>
            <person name="Cros-Aarteil S."/>
            <person name="Calhoun S."/>
            <person name="Haridas S."/>
            <person name="Kuo A."/>
            <person name="Mondo S."/>
            <person name="Pangilinan J."/>
            <person name="Riley R."/>
            <person name="LaButti K."/>
            <person name="Andreopoulos B."/>
            <person name="Lipzen A."/>
            <person name="Chen C."/>
            <person name="Yan M."/>
            <person name="Daum C."/>
            <person name="Ng V."/>
            <person name="Clum A."/>
            <person name="Steindorff A."/>
            <person name="Ohm R.A."/>
            <person name="Martin F."/>
            <person name="Silar P."/>
            <person name="Natvig D.O."/>
            <person name="Lalanne C."/>
            <person name="Gautier V."/>
            <person name="Ament-Velasquez S.L."/>
            <person name="Kruys A."/>
            <person name="Hutchinson M.I."/>
            <person name="Powell A.J."/>
            <person name="Barry K."/>
            <person name="Miller A.N."/>
            <person name="Grigoriev I.V."/>
            <person name="Debuchy R."/>
            <person name="Gladieux P."/>
            <person name="Hiltunen Thoren M."/>
            <person name="Johannesson H."/>
        </authorList>
    </citation>
    <scope>NUCLEOTIDE SEQUENCE [LARGE SCALE GENOMIC DNA]</scope>
    <source>
        <strain evidence="19 20">FGSC 10403</strain>
    </source>
</reference>
<evidence type="ECO:0000256" key="14">
    <source>
        <dbReference type="ARBA" id="ARBA00023098"/>
    </source>
</evidence>
<dbReference type="InterPro" id="IPR005804">
    <property type="entry name" value="FA_desaturase_dom"/>
</dbReference>
<comment type="pathway">
    <text evidence="2">Lipid metabolism; sphingolipid metabolism.</text>
</comment>
<evidence type="ECO:0000256" key="7">
    <source>
        <dbReference type="ARBA" id="ARBA00022617"/>
    </source>
</evidence>
<feature type="region of interest" description="Disordered" evidence="16">
    <location>
        <begin position="111"/>
        <end position="184"/>
    </location>
</feature>
<feature type="compositionally biased region" description="Basic and acidic residues" evidence="16">
    <location>
        <begin position="216"/>
        <end position="233"/>
    </location>
</feature>
<dbReference type="GO" id="GO:0016020">
    <property type="term" value="C:membrane"/>
    <property type="evidence" value="ECO:0007669"/>
    <property type="project" value="UniProtKB-SubCell"/>
</dbReference>
<evidence type="ECO:0000256" key="1">
    <source>
        <dbReference type="ARBA" id="ARBA00004141"/>
    </source>
</evidence>
<evidence type="ECO:0000259" key="18">
    <source>
        <dbReference type="PROSITE" id="PS50255"/>
    </source>
</evidence>
<dbReference type="InterPro" id="IPR001199">
    <property type="entry name" value="Cyt_B5-like_heme/steroid-bd"/>
</dbReference>
<keyword evidence="15 17" id="KW-0472">Membrane</keyword>
<feature type="transmembrane region" description="Helical" evidence="17">
    <location>
        <begin position="410"/>
        <end position="430"/>
    </location>
</feature>
<dbReference type="Pfam" id="PF00173">
    <property type="entry name" value="Cyt-b5"/>
    <property type="match status" value="1"/>
</dbReference>
<comment type="similarity">
    <text evidence="4">Belongs to the fatty acid desaturase type 1 family.</text>
</comment>
<dbReference type="EC" id="1.14.19.18" evidence="5"/>
<keyword evidence="9" id="KW-0479">Metal-binding</keyword>
<feature type="transmembrane region" description="Helical" evidence="17">
    <location>
        <begin position="339"/>
        <end position="361"/>
    </location>
</feature>
<dbReference type="PROSITE" id="PS50255">
    <property type="entry name" value="CYTOCHROME_B5_2"/>
    <property type="match status" value="1"/>
</dbReference>
<dbReference type="AlphaFoldDB" id="A0AAJ0I0M5"/>
<dbReference type="EMBL" id="JAULSX010000008">
    <property type="protein sequence ID" value="KAK3486481.1"/>
    <property type="molecule type" value="Genomic_DNA"/>
</dbReference>
<dbReference type="PANTHER" id="PTHR19353">
    <property type="entry name" value="FATTY ACID DESATURASE 2"/>
    <property type="match status" value="1"/>
</dbReference>
<dbReference type="InterPro" id="IPR012171">
    <property type="entry name" value="Fatty_acid_desaturase"/>
</dbReference>
<evidence type="ECO:0000313" key="19">
    <source>
        <dbReference type="EMBL" id="KAK3486481.1"/>
    </source>
</evidence>
<dbReference type="Gene3D" id="3.10.120.10">
    <property type="entry name" value="Cytochrome b5-like heme/steroid binding domain"/>
    <property type="match status" value="1"/>
</dbReference>
<name>A0AAJ0I0M5_9PEZI</name>
<comment type="pathway">
    <text evidence="3">Sphingolipid metabolism.</text>
</comment>
<evidence type="ECO:0000256" key="16">
    <source>
        <dbReference type="SAM" id="MobiDB-lite"/>
    </source>
</evidence>
<evidence type="ECO:0000313" key="20">
    <source>
        <dbReference type="Proteomes" id="UP001285908"/>
    </source>
</evidence>
<evidence type="ECO:0000256" key="9">
    <source>
        <dbReference type="ARBA" id="ARBA00022723"/>
    </source>
</evidence>
<evidence type="ECO:0000256" key="3">
    <source>
        <dbReference type="ARBA" id="ARBA00004991"/>
    </source>
</evidence>
<organism evidence="19 20">
    <name type="scientific">Neurospora hispaniola</name>
    <dbReference type="NCBI Taxonomy" id="588809"/>
    <lineage>
        <taxon>Eukaryota</taxon>
        <taxon>Fungi</taxon>
        <taxon>Dikarya</taxon>
        <taxon>Ascomycota</taxon>
        <taxon>Pezizomycotina</taxon>
        <taxon>Sordariomycetes</taxon>
        <taxon>Sordariomycetidae</taxon>
        <taxon>Sordariales</taxon>
        <taxon>Sordariaceae</taxon>
        <taxon>Neurospora</taxon>
    </lineage>
</organism>
<dbReference type="PANTHER" id="PTHR19353:SF30">
    <property type="entry name" value="DELTA 8-(E)-SPHINGOLIPID DESATURASE"/>
    <property type="match status" value="1"/>
</dbReference>
<feature type="transmembrane region" description="Helical" evidence="17">
    <location>
        <begin position="306"/>
        <end position="327"/>
    </location>
</feature>
<keyword evidence="13" id="KW-0408">Iron</keyword>
<keyword evidence="14" id="KW-0443">Lipid metabolism</keyword>
<evidence type="ECO:0000256" key="12">
    <source>
        <dbReference type="ARBA" id="ARBA00023002"/>
    </source>
</evidence>
<evidence type="ECO:0000256" key="15">
    <source>
        <dbReference type="ARBA" id="ARBA00023136"/>
    </source>
</evidence>
<sequence length="625" mass="71500">MASKPPPPSRAAAEDTATAQQSTVKTAERTYPFISRREIEALISEGRHIIIVDQYVLKVDAWVKYHPGGDKAIKHMIGRDATDEVNGLHSPEARAQMNRYRVGRIPGRWKNFLPPIQGGKFRPRGEEGEEWEEESPEIRARAANYDEDTSFGSSSFASQAASTESESSRTPSPAPSPVFDDGESAPELNQLRARSNARSKSAVSRSDSFTSISSIEDEKASAKGADDGPRDGMAHLDALTRQEIRLDLDKYPPLDEGTQDTVIRKYRELNERIKAEGLYDCNYVAYAIEGFRYTLLFCGCLLFLKWGWYVPSAFCLGSFWHQLVFTAHDAGHMGITHHFHVDTVIGIIIADFIGGLSLGWWKRNHNVHHIITNSPEHDPDIEHLPFFAISHRFFTNLRSTYYDRVMEYDIFAKFFVSLQHYLYYIVMMFARLNLYRLSWEYLLKGQAPKHGPAWWHRHLELVGQVFFWYWFGYGIMYKAIDGNWNRFVFFMISHAVTSPLHVQITLSHFAMSTSDLGPHESFPQRMLRTTMDVDCPEWLDFFHGGLQFQAIHHLYPRIPRHNLRKTQKLVQDFCNDVGIPYALYGFVEGNKHVIGRLADVARQAAILRKCQQTIVDGSIGHSHAH</sequence>
<evidence type="ECO:0000256" key="2">
    <source>
        <dbReference type="ARBA" id="ARBA00004760"/>
    </source>
</evidence>
<dbReference type="GeneID" id="87871433"/>
<evidence type="ECO:0000256" key="8">
    <source>
        <dbReference type="ARBA" id="ARBA00022692"/>
    </source>
</evidence>
<evidence type="ECO:0000256" key="10">
    <source>
        <dbReference type="ARBA" id="ARBA00022919"/>
    </source>
</evidence>
<feature type="domain" description="Cytochrome b5 heme-binding" evidence="18">
    <location>
        <begin position="31"/>
        <end position="106"/>
    </location>
</feature>
<keyword evidence="11 17" id="KW-1133">Transmembrane helix</keyword>
<evidence type="ECO:0000256" key="4">
    <source>
        <dbReference type="ARBA" id="ARBA00009295"/>
    </source>
</evidence>
<dbReference type="PIRSF" id="PIRSF015921">
    <property type="entry name" value="FA_sphinglp_des"/>
    <property type="match status" value="1"/>
</dbReference>
<dbReference type="GO" id="GO:0016717">
    <property type="term" value="F:oxidoreductase activity, acting on paired donors, with oxidation of a pair of donors resulting in the reduction of molecular oxygen to two molecules of water"/>
    <property type="evidence" value="ECO:0007669"/>
    <property type="project" value="TreeGrafter"/>
</dbReference>
<feature type="compositionally biased region" description="Low complexity" evidence="16">
    <location>
        <begin position="150"/>
        <end position="171"/>
    </location>
</feature>
<accession>A0AAJ0I0M5</accession>
<dbReference type="Pfam" id="PF00487">
    <property type="entry name" value="FA_desaturase"/>
    <property type="match status" value="1"/>
</dbReference>
<dbReference type="InterPro" id="IPR036400">
    <property type="entry name" value="Cyt_B5-like_heme/steroid_sf"/>
</dbReference>
<keyword evidence="20" id="KW-1185">Reference proteome</keyword>
<dbReference type="SMART" id="SM01117">
    <property type="entry name" value="Cyt-b5"/>
    <property type="match status" value="1"/>
</dbReference>
<comment type="caution">
    <text evidence="19">The sequence shown here is derived from an EMBL/GenBank/DDBJ whole genome shotgun (WGS) entry which is preliminary data.</text>
</comment>
<protein>
    <recommendedName>
        <fullName evidence="6">Delta 8-(E)-sphingolipid desaturase</fullName>
        <ecNumber evidence="5">1.14.19.18</ecNumber>
    </recommendedName>
</protein>
<proteinExistence type="inferred from homology"/>
<feature type="region of interest" description="Disordered" evidence="16">
    <location>
        <begin position="214"/>
        <end position="233"/>
    </location>
</feature>
<keyword evidence="10" id="KW-0746">Sphingolipid metabolism</keyword>
<comment type="subcellular location">
    <subcellularLocation>
        <location evidence="1">Membrane</location>
        <topology evidence="1">Multi-pass membrane protein</topology>
    </subcellularLocation>
</comment>
<keyword evidence="8 17" id="KW-0812">Transmembrane</keyword>
<dbReference type="GO" id="GO:0006665">
    <property type="term" value="P:sphingolipid metabolic process"/>
    <property type="evidence" value="ECO:0007669"/>
    <property type="project" value="UniProtKB-KW"/>
</dbReference>
<dbReference type="SUPFAM" id="SSF55856">
    <property type="entry name" value="Cytochrome b5-like heme/steroid binding domain"/>
    <property type="match status" value="1"/>
</dbReference>
<gene>
    <name evidence="19" type="ORF">B0T23DRAFT_226348</name>
</gene>
<evidence type="ECO:0000256" key="17">
    <source>
        <dbReference type="SAM" id="Phobius"/>
    </source>
</evidence>
<dbReference type="CDD" id="cd03506">
    <property type="entry name" value="Delta6-FADS-like"/>
    <property type="match status" value="1"/>
</dbReference>
<dbReference type="Proteomes" id="UP001285908">
    <property type="component" value="Unassembled WGS sequence"/>
</dbReference>
<keyword evidence="7" id="KW-0349">Heme</keyword>
<evidence type="ECO:0000256" key="13">
    <source>
        <dbReference type="ARBA" id="ARBA00023004"/>
    </source>
</evidence>
<evidence type="ECO:0000256" key="11">
    <source>
        <dbReference type="ARBA" id="ARBA00022989"/>
    </source>
</evidence>
<dbReference type="RefSeq" id="XP_062689038.1">
    <property type="nucleotide sequence ID" value="XM_062833811.1"/>
</dbReference>